<dbReference type="Gene3D" id="3.30.70.330">
    <property type="match status" value="3"/>
</dbReference>
<dbReference type="CDD" id="cd19756">
    <property type="entry name" value="Bbox2"/>
    <property type="match status" value="1"/>
</dbReference>
<dbReference type="InterPro" id="IPR000504">
    <property type="entry name" value="RRM_dom"/>
</dbReference>
<dbReference type="InterPro" id="IPR027370">
    <property type="entry name" value="Znf-RING_euk"/>
</dbReference>
<reference evidence="8" key="1">
    <citation type="journal article" date="2023" name="Mol. Biol. Evol.">
        <title>Third-Generation Sequencing Reveals the Adaptive Role of the Epigenome in Three Deep-Sea Polychaetes.</title>
        <authorList>
            <person name="Perez M."/>
            <person name="Aroh O."/>
            <person name="Sun Y."/>
            <person name="Lan Y."/>
            <person name="Juniper S.K."/>
            <person name="Young C.R."/>
            <person name="Angers B."/>
            <person name="Qian P.Y."/>
        </authorList>
    </citation>
    <scope>NUCLEOTIDE SEQUENCE</scope>
    <source>
        <strain evidence="8">R07B-5</strain>
    </source>
</reference>
<dbReference type="AlphaFoldDB" id="A0AAD9NS04"/>
<keyword evidence="5" id="KW-0175">Coiled coil</keyword>
<dbReference type="InterPro" id="IPR000315">
    <property type="entry name" value="Znf_B-box"/>
</dbReference>
<keyword evidence="2 4" id="KW-0863">Zinc-finger</keyword>
<proteinExistence type="predicted"/>
<feature type="coiled-coil region" evidence="5">
    <location>
        <begin position="195"/>
        <end position="240"/>
    </location>
</feature>
<dbReference type="InterPro" id="IPR013083">
    <property type="entry name" value="Znf_RING/FYVE/PHD"/>
</dbReference>
<dbReference type="PROSITE" id="PS50089">
    <property type="entry name" value="ZF_RING_2"/>
    <property type="match status" value="1"/>
</dbReference>
<dbReference type="Proteomes" id="UP001209878">
    <property type="component" value="Unassembled WGS sequence"/>
</dbReference>
<protein>
    <submittedName>
        <fullName evidence="8">Uncharacterized protein</fullName>
    </submittedName>
</protein>
<evidence type="ECO:0000256" key="5">
    <source>
        <dbReference type="SAM" id="Coils"/>
    </source>
</evidence>
<dbReference type="EMBL" id="JAODUO010000434">
    <property type="protein sequence ID" value="KAK2180637.1"/>
    <property type="molecule type" value="Genomic_DNA"/>
</dbReference>
<organism evidence="8 9">
    <name type="scientific">Ridgeia piscesae</name>
    <name type="common">Tubeworm</name>
    <dbReference type="NCBI Taxonomy" id="27915"/>
    <lineage>
        <taxon>Eukaryota</taxon>
        <taxon>Metazoa</taxon>
        <taxon>Spiralia</taxon>
        <taxon>Lophotrochozoa</taxon>
        <taxon>Annelida</taxon>
        <taxon>Polychaeta</taxon>
        <taxon>Sedentaria</taxon>
        <taxon>Canalipalpata</taxon>
        <taxon>Sabellida</taxon>
        <taxon>Siboglinidae</taxon>
        <taxon>Ridgeia</taxon>
    </lineage>
</organism>
<dbReference type="InterPro" id="IPR047153">
    <property type="entry name" value="TRIM45/56/19-like"/>
</dbReference>
<dbReference type="Gene3D" id="3.30.40.10">
    <property type="entry name" value="Zinc/RING finger domain, C3HC4 (zinc finger)"/>
    <property type="match status" value="1"/>
</dbReference>
<dbReference type="Pfam" id="PF13445">
    <property type="entry name" value="zf-RING_UBOX"/>
    <property type="match status" value="1"/>
</dbReference>
<evidence type="ECO:0000259" key="6">
    <source>
        <dbReference type="PROSITE" id="PS50089"/>
    </source>
</evidence>
<dbReference type="Pfam" id="PF00643">
    <property type="entry name" value="zf-B_box"/>
    <property type="match status" value="1"/>
</dbReference>
<dbReference type="SMART" id="SM00184">
    <property type="entry name" value="RING"/>
    <property type="match status" value="1"/>
</dbReference>
<feature type="domain" description="B box-type" evidence="7">
    <location>
        <begin position="151"/>
        <end position="191"/>
    </location>
</feature>
<dbReference type="GO" id="GO:0008270">
    <property type="term" value="F:zinc ion binding"/>
    <property type="evidence" value="ECO:0007669"/>
    <property type="project" value="UniProtKB-KW"/>
</dbReference>
<sequence>MAERKPQNSGEFNDLLWCVICFEPFTRPKMLRCGHSFCEGCLQGYYKVSQSLYTAMPGKLSCPTCREVITIPENGICGLPNDFKANKLESLFRKMTVCTHTPSNICGPCQSKKLTVSATDFCSTCSQNYCSECLVKHNEVFGDHKVLKTPTMKLVCKVHKREDGRYLCHTCNAVICSLCVVDHTGHAVIEIAEVYAKQQADIENLQRIIDDKVRDQKRMKADLEKQREQIRTQCKKTLKSRCKCIPSQTLKSRCKCITPGAHSSPDNEYAIKNECFVDDSGCAENVLQDLRERSRKELEQIEQQLEMIDFYIATANSLQEYMRSLGSRSVIQVMADQDELILRMRTIAGVDESPADDNDTSPVAVTRHIVLLSGITGRIDEHTLRMHIQGKCHVGGGVVNKIDFRRDRGEAVVIYSSQKEDAAKRLSMEKLHLLGAHLTVTPLIDVYDGLDRELCRPKAIGVKGIGQGTSKAFLRLFFENQRECGGGDIEQRNYDPQRGIAVIIFEDADKFDRLREVCVTTPLEWAMLSVQRVPQSRTIQVHNIGGITEEMLKFYFENEQSGGGTVTHTKICRQDRHALVEFAQSSSVHNVLAKQNHNVFNHSLQVTVYHECLGQIPLGHDTTTPVPKAIPEAVPAKGLIARTFGWLWSS</sequence>
<dbReference type="PROSITE" id="PS00518">
    <property type="entry name" value="ZF_RING_1"/>
    <property type="match status" value="1"/>
</dbReference>
<dbReference type="GO" id="GO:0003723">
    <property type="term" value="F:RNA binding"/>
    <property type="evidence" value="ECO:0007669"/>
    <property type="project" value="InterPro"/>
</dbReference>
<dbReference type="GO" id="GO:0005654">
    <property type="term" value="C:nucleoplasm"/>
    <property type="evidence" value="ECO:0007669"/>
    <property type="project" value="TreeGrafter"/>
</dbReference>
<feature type="domain" description="B box-type" evidence="7">
    <location>
        <begin position="101"/>
        <end position="149"/>
    </location>
</feature>
<dbReference type="SUPFAM" id="SSF57850">
    <property type="entry name" value="RING/U-box"/>
    <property type="match status" value="1"/>
</dbReference>
<dbReference type="SUPFAM" id="SSF54928">
    <property type="entry name" value="RNA-binding domain, RBD"/>
    <property type="match status" value="2"/>
</dbReference>
<evidence type="ECO:0000256" key="3">
    <source>
        <dbReference type="ARBA" id="ARBA00022833"/>
    </source>
</evidence>
<dbReference type="SMART" id="SM00360">
    <property type="entry name" value="RRM"/>
    <property type="match status" value="2"/>
</dbReference>
<feature type="domain" description="RING-type" evidence="6">
    <location>
        <begin position="18"/>
        <end position="66"/>
    </location>
</feature>
<evidence type="ECO:0000259" key="7">
    <source>
        <dbReference type="PROSITE" id="PS50119"/>
    </source>
</evidence>
<dbReference type="SUPFAM" id="SSF57845">
    <property type="entry name" value="B-box zinc-binding domain"/>
    <property type="match status" value="1"/>
</dbReference>
<name>A0AAD9NS04_RIDPI</name>
<dbReference type="Gene3D" id="3.30.160.60">
    <property type="entry name" value="Classic Zinc Finger"/>
    <property type="match status" value="1"/>
</dbReference>
<dbReference type="GO" id="GO:0061630">
    <property type="term" value="F:ubiquitin protein ligase activity"/>
    <property type="evidence" value="ECO:0007669"/>
    <property type="project" value="TreeGrafter"/>
</dbReference>
<dbReference type="InterPro" id="IPR035979">
    <property type="entry name" value="RBD_domain_sf"/>
</dbReference>
<dbReference type="PANTHER" id="PTHR25462:SF305">
    <property type="entry name" value="RING-TYPE DOMAIN-CONTAINING PROTEIN"/>
    <property type="match status" value="1"/>
</dbReference>
<dbReference type="InterPro" id="IPR012677">
    <property type="entry name" value="Nucleotide-bd_a/b_plait_sf"/>
</dbReference>
<dbReference type="PROSITE" id="PS50119">
    <property type="entry name" value="ZF_BBOX"/>
    <property type="match status" value="2"/>
</dbReference>
<dbReference type="InterPro" id="IPR001841">
    <property type="entry name" value="Znf_RING"/>
</dbReference>
<evidence type="ECO:0000256" key="4">
    <source>
        <dbReference type="PROSITE-ProRule" id="PRU00024"/>
    </source>
</evidence>
<keyword evidence="9" id="KW-1185">Reference proteome</keyword>
<dbReference type="Pfam" id="PF23085">
    <property type="entry name" value="RRM_PARP14_3"/>
    <property type="match status" value="2"/>
</dbReference>
<keyword evidence="1" id="KW-0479">Metal-binding</keyword>
<evidence type="ECO:0000256" key="1">
    <source>
        <dbReference type="ARBA" id="ARBA00022723"/>
    </source>
</evidence>
<evidence type="ECO:0000256" key="2">
    <source>
        <dbReference type="ARBA" id="ARBA00022771"/>
    </source>
</evidence>
<dbReference type="SMART" id="SM00336">
    <property type="entry name" value="BBOX"/>
    <property type="match status" value="2"/>
</dbReference>
<accession>A0AAD9NS04</accession>
<dbReference type="InterPro" id="IPR017907">
    <property type="entry name" value="Znf_RING_CS"/>
</dbReference>
<evidence type="ECO:0000313" key="8">
    <source>
        <dbReference type="EMBL" id="KAK2180637.1"/>
    </source>
</evidence>
<gene>
    <name evidence="8" type="ORF">NP493_434g01025</name>
</gene>
<dbReference type="PANTHER" id="PTHR25462">
    <property type="entry name" value="BONUS, ISOFORM C-RELATED"/>
    <property type="match status" value="1"/>
</dbReference>
<comment type="caution">
    <text evidence="8">The sequence shown here is derived from an EMBL/GenBank/DDBJ whole genome shotgun (WGS) entry which is preliminary data.</text>
</comment>
<evidence type="ECO:0000313" key="9">
    <source>
        <dbReference type="Proteomes" id="UP001209878"/>
    </source>
</evidence>
<keyword evidence="3" id="KW-0862">Zinc</keyword>